<reference evidence="3 4" key="1">
    <citation type="submission" date="2018-06" db="EMBL/GenBank/DDBJ databases">
        <title>Extensive metabolic versatility and redundancy in microbially diverse, dynamic hydrothermal sediments.</title>
        <authorList>
            <person name="Dombrowski N."/>
            <person name="Teske A."/>
            <person name="Baker B.J."/>
        </authorList>
    </citation>
    <scope>NUCLEOTIDE SEQUENCE [LARGE SCALE GENOMIC DNA]</scope>
    <source>
        <strain evidence="2">B34_G17</strain>
        <strain evidence="1">B66_G16</strain>
    </source>
</reference>
<dbReference type="Proteomes" id="UP000272051">
    <property type="component" value="Unassembled WGS sequence"/>
</dbReference>
<organism evidence="2 3">
    <name type="scientific">Thermoproteota archaeon</name>
    <dbReference type="NCBI Taxonomy" id="2056631"/>
    <lineage>
        <taxon>Archaea</taxon>
        <taxon>Thermoproteota</taxon>
    </lineage>
</organism>
<dbReference type="EMBL" id="QMQX01000003">
    <property type="protein sequence ID" value="RLE53708.1"/>
    <property type="molecule type" value="Genomic_DNA"/>
</dbReference>
<proteinExistence type="predicted"/>
<evidence type="ECO:0000313" key="4">
    <source>
        <dbReference type="Proteomes" id="UP000278475"/>
    </source>
</evidence>
<evidence type="ECO:0000313" key="3">
    <source>
        <dbReference type="Proteomes" id="UP000272051"/>
    </source>
</evidence>
<dbReference type="EMBL" id="QMQV01000049">
    <property type="protein sequence ID" value="RLE49087.1"/>
    <property type="molecule type" value="Genomic_DNA"/>
</dbReference>
<evidence type="ECO:0000313" key="2">
    <source>
        <dbReference type="EMBL" id="RLE53708.1"/>
    </source>
</evidence>
<comment type="caution">
    <text evidence="2">The sequence shown here is derived from an EMBL/GenBank/DDBJ whole genome shotgun (WGS) entry which is preliminary data.</text>
</comment>
<name>A0A497F429_9CREN</name>
<gene>
    <name evidence="1" type="ORF">DRJ31_05870</name>
    <name evidence="2" type="ORF">DRJ33_00285</name>
</gene>
<dbReference type="Proteomes" id="UP000278475">
    <property type="component" value="Unassembled WGS sequence"/>
</dbReference>
<evidence type="ECO:0000313" key="1">
    <source>
        <dbReference type="EMBL" id="RLE49087.1"/>
    </source>
</evidence>
<protein>
    <submittedName>
        <fullName evidence="2">Uncharacterized protein</fullName>
    </submittedName>
</protein>
<dbReference type="AlphaFoldDB" id="A0A497F429"/>
<accession>A0A497F429</accession>
<sequence>MAVRRFSSGRSKPIKCPVCGYEFSLVYSRAVACAGCQMSVYGCNLVKCPRCGHEFSEADAYSS</sequence>